<dbReference type="OrthoDB" id="9807414at2"/>
<dbReference type="RefSeq" id="WP_125002805.1">
    <property type="nucleotide sequence ID" value="NZ_RQXT01000031.1"/>
</dbReference>
<protein>
    <submittedName>
        <fullName evidence="2">Glycosyltransferase family 1 protein</fullName>
    </submittedName>
</protein>
<dbReference type="GO" id="GO:0016758">
    <property type="term" value="F:hexosyltransferase activity"/>
    <property type="evidence" value="ECO:0007669"/>
    <property type="project" value="TreeGrafter"/>
</dbReference>
<gene>
    <name evidence="2" type="ORF">EH240_22790</name>
</gene>
<name>A0A3P3FCU7_9HYPH</name>
<sequence>MRILTVSHFYEAHGGGIERVAGHLCRQFTQPGVQAVWAASDADQPPEAGVEAVPLACVNPTEKIIGLPIPLPGVRAIRALASEVRRSDAVVVHDALYVTSILALLMAKASRKRVVLIQHIAGIPFSSRILRSVMAMANIVVTRHMLRAADALVFISDTVRHDLVGTPARIPYQLLFNGVDGAIFHPAEGPAFVPAALAGIAISPDTRRVLFVGRYVEKKGLAVLRALAASRPDITFLTVGSGPIRPGKWGLANVHDLGAQSPQALADLYRGVDLLLLPSVGEGFPLVIQEAMACGLPVVCGEPSNRADPGAAEWLRGVAIDLTDPEGSARRCTDAIDSLAFTSVERVAMARYALAQYDWGAMARGVLTLAGAGAAEL</sequence>
<evidence type="ECO:0000313" key="3">
    <source>
        <dbReference type="Proteomes" id="UP000273786"/>
    </source>
</evidence>
<dbReference type="InterPro" id="IPR028098">
    <property type="entry name" value="Glyco_trans_4-like_N"/>
</dbReference>
<dbReference type="EMBL" id="RQXT01000031">
    <property type="protein sequence ID" value="RRH96484.1"/>
    <property type="molecule type" value="Genomic_DNA"/>
</dbReference>
<organism evidence="2 3">
    <name type="scientific">Mesorhizobium tamadayense</name>
    <dbReference type="NCBI Taxonomy" id="425306"/>
    <lineage>
        <taxon>Bacteria</taxon>
        <taxon>Pseudomonadati</taxon>
        <taxon>Pseudomonadota</taxon>
        <taxon>Alphaproteobacteria</taxon>
        <taxon>Hyphomicrobiales</taxon>
        <taxon>Phyllobacteriaceae</taxon>
        <taxon>Mesorhizobium</taxon>
    </lineage>
</organism>
<dbReference type="InterPro" id="IPR050194">
    <property type="entry name" value="Glycosyltransferase_grp1"/>
</dbReference>
<evidence type="ECO:0000313" key="2">
    <source>
        <dbReference type="EMBL" id="RRH96484.1"/>
    </source>
</evidence>
<dbReference type="Gene3D" id="3.40.50.2000">
    <property type="entry name" value="Glycogen Phosphorylase B"/>
    <property type="match status" value="2"/>
</dbReference>
<keyword evidence="3" id="KW-1185">Reference proteome</keyword>
<keyword evidence="2" id="KW-0808">Transferase</keyword>
<dbReference type="Proteomes" id="UP000273786">
    <property type="component" value="Unassembled WGS sequence"/>
</dbReference>
<dbReference type="Pfam" id="PF13692">
    <property type="entry name" value="Glyco_trans_1_4"/>
    <property type="match status" value="1"/>
</dbReference>
<dbReference type="CDD" id="cd03801">
    <property type="entry name" value="GT4_PimA-like"/>
    <property type="match status" value="1"/>
</dbReference>
<dbReference type="AlphaFoldDB" id="A0A3P3FCU7"/>
<dbReference type="SUPFAM" id="SSF53756">
    <property type="entry name" value="UDP-Glycosyltransferase/glycogen phosphorylase"/>
    <property type="match status" value="1"/>
</dbReference>
<dbReference type="PANTHER" id="PTHR45947">
    <property type="entry name" value="SULFOQUINOVOSYL TRANSFERASE SQD2"/>
    <property type="match status" value="1"/>
</dbReference>
<feature type="domain" description="Glycosyltransferase subfamily 4-like N-terminal" evidence="1">
    <location>
        <begin position="15"/>
        <end position="180"/>
    </location>
</feature>
<dbReference type="PANTHER" id="PTHR45947:SF3">
    <property type="entry name" value="SULFOQUINOVOSYL TRANSFERASE SQD2"/>
    <property type="match status" value="1"/>
</dbReference>
<accession>A0A3P3FCU7</accession>
<evidence type="ECO:0000259" key="1">
    <source>
        <dbReference type="Pfam" id="PF13439"/>
    </source>
</evidence>
<dbReference type="Pfam" id="PF13439">
    <property type="entry name" value="Glyco_transf_4"/>
    <property type="match status" value="1"/>
</dbReference>
<proteinExistence type="predicted"/>
<comment type="caution">
    <text evidence="2">The sequence shown here is derived from an EMBL/GenBank/DDBJ whole genome shotgun (WGS) entry which is preliminary data.</text>
</comment>
<reference evidence="2 3" key="1">
    <citation type="submission" date="2018-11" db="EMBL/GenBank/DDBJ databases">
        <title>the genome of Mesorhizobium tamadayense DSM 28320.</title>
        <authorList>
            <person name="Gao J."/>
        </authorList>
    </citation>
    <scope>NUCLEOTIDE SEQUENCE [LARGE SCALE GENOMIC DNA]</scope>
    <source>
        <strain evidence="2 3">DSM 28320</strain>
    </source>
</reference>